<dbReference type="AlphaFoldDB" id="A0A1E5LJ23"/>
<evidence type="ECO:0000313" key="3">
    <source>
        <dbReference type="Proteomes" id="UP000095209"/>
    </source>
</evidence>
<comment type="caution">
    <text evidence="2">The sequence shown here is derived from an EMBL/GenBank/DDBJ whole genome shotgun (WGS) entry which is preliminary data.</text>
</comment>
<organism evidence="2 3">
    <name type="scientific">Bacillus solimangrovi</name>
    <dbReference type="NCBI Taxonomy" id="1305675"/>
    <lineage>
        <taxon>Bacteria</taxon>
        <taxon>Bacillati</taxon>
        <taxon>Bacillota</taxon>
        <taxon>Bacilli</taxon>
        <taxon>Bacillales</taxon>
        <taxon>Bacillaceae</taxon>
        <taxon>Bacillus</taxon>
    </lineage>
</organism>
<accession>A0A1E5LJ23</accession>
<keyword evidence="1" id="KW-0812">Transmembrane</keyword>
<proteinExistence type="predicted"/>
<evidence type="ECO:0000313" key="2">
    <source>
        <dbReference type="EMBL" id="OEH94093.1"/>
    </source>
</evidence>
<gene>
    <name evidence="2" type="ORF">BFG57_09610</name>
</gene>
<keyword evidence="1" id="KW-1133">Transmembrane helix</keyword>
<feature type="transmembrane region" description="Helical" evidence="1">
    <location>
        <begin position="51"/>
        <end position="72"/>
    </location>
</feature>
<keyword evidence="3" id="KW-1185">Reference proteome</keyword>
<sequence>MQSKFVQKWGRTREFGKQKYMVQKVPVVFIITTILAFLLNEPYLTSHSSIGEWIFIISWYLLASFFISSFLCNLKWKINKKIPLF</sequence>
<evidence type="ECO:0000256" key="1">
    <source>
        <dbReference type="SAM" id="Phobius"/>
    </source>
</evidence>
<dbReference type="Proteomes" id="UP000095209">
    <property type="component" value="Unassembled WGS sequence"/>
</dbReference>
<dbReference type="EMBL" id="MJEH01000005">
    <property type="protein sequence ID" value="OEH94093.1"/>
    <property type="molecule type" value="Genomic_DNA"/>
</dbReference>
<dbReference type="RefSeq" id="WP_069715862.1">
    <property type="nucleotide sequence ID" value="NZ_MJEH01000005.1"/>
</dbReference>
<protein>
    <submittedName>
        <fullName evidence="2">Uncharacterized protein</fullName>
    </submittedName>
</protein>
<feature type="transmembrane region" description="Helical" evidence="1">
    <location>
        <begin position="21"/>
        <end position="39"/>
    </location>
</feature>
<reference evidence="2 3" key="1">
    <citation type="submission" date="2016-08" db="EMBL/GenBank/DDBJ databases">
        <title>Genome of Bacillus solimangrovi GH2-4.</title>
        <authorList>
            <person name="Lim S."/>
            <person name="Kim B.-C."/>
        </authorList>
    </citation>
    <scope>NUCLEOTIDE SEQUENCE [LARGE SCALE GENOMIC DNA]</scope>
    <source>
        <strain evidence="2 3">GH2-4</strain>
    </source>
</reference>
<name>A0A1E5LJ23_9BACI</name>
<dbReference type="OrthoDB" id="2970479at2"/>
<keyword evidence="1" id="KW-0472">Membrane</keyword>